<keyword evidence="4 9" id="KW-0812">Transmembrane</keyword>
<evidence type="ECO:0000256" key="1">
    <source>
        <dbReference type="ARBA" id="ARBA00004141"/>
    </source>
</evidence>
<dbReference type="PANTHER" id="PTHR30266:SF2">
    <property type="entry name" value="LARGE-CONDUCTANCE MECHANOSENSITIVE CHANNEL"/>
    <property type="match status" value="1"/>
</dbReference>
<evidence type="ECO:0000256" key="3">
    <source>
        <dbReference type="ARBA" id="ARBA00022475"/>
    </source>
</evidence>
<dbReference type="RefSeq" id="WP_264542565.1">
    <property type="nucleotide sequence ID" value="NZ_BAABIP010000005.1"/>
</dbReference>
<evidence type="ECO:0000256" key="6">
    <source>
        <dbReference type="ARBA" id="ARBA00023065"/>
    </source>
</evidence>
<comment type="similarity">
    <text evidence="9">Belongs to the MscL family.</text>
</comment>
<feature type="transmembrane region" description="Helical" evidence="9">
    <location>
        <begin position="16"/>
        <end position="37"/>
    </location>
</feature>
<keyword evidence="6 9" id="KW-0406">Ion transport</keyword>
<dbReference type="Proteomes" id="UP001500141">
    <property type="component" value="Unassembled WGS sequence"/>
</dbReference>
<evidence type="ECO:0000256" key="8">
    <source>
        <dbReference type="ARBA" id="ARBA00023303"/>
    </source>
</evidence>
<dbReference type="PANTHER" id="PTHR30266">
    <property type="entry name" value="MECHANOSENSITIVE CHANNEL MSCL"/>
    <property type="match status" value="1"/>
</dbReference>
<keyword evidence="5 9" id="KW-1133">Transmembrane helix</keyword>
<evidence type="ECO:0000313" key="11">
    <source>
        <dbReference type="Proteomes" id="UP001500141"/>
    </source>
</evidence>
<proteinExistence type="inferred from homology"/>
<protein>
    <recommendedName>
        <fullName evidence="9">Large-conductance mechanosensitive channel</fullName>
    </recommendedName>
</protein>
<comment type="subcellular location">
    <subcellularLocation>
        <location evidence="9">Cell membrane</location>
        <topology evidence="9">Multi-pass membrane protein</topology>
    </subcellularLocation>
    <subcellularLocation>
        <location evidence="1">Membrane</location>
        <topology evidence="1">Multi-pass membrane protein</topology>
    </subcellularLocation>
</comment>
<organism evidence="10 11">
    <name type="scientific">Flavobacterium hankyongi</name>
    <dbReference type="NCBI Taxonomy" id="1176532"/>
    <lineage>
        <taxon>Bacteria</taxon>
        <taxon>Pseudomonadati</taxon>
        <taxon>Bacteroidota</taxon>
        <taxon>Flavobacteriia</taxon>
        <taxon>Flavobacteriales</taxon>
        <taxon>Flavobacteriaceae</taxon>
        <taxon>Flavobacterium</taxon>
    </lineage>
</organism>
<evidence type="ECO:0000256" key="7">
    <source>
        <dbReference type="ARBA" id="ARBA00023136"/>
    </source>
</evidence>
<accession>A0ABP8ZI98</accession>
<evidence type="ECO:0000256" key="5">
    <source>
        <dbReference type="ARBA" id="ARBA00022989"/>
    </source>
</evidence>
<dbReference type="InterPro" id="IPR036019">
    <property type="entry name" value="MscL_channel"/>
</dbReference>
<evidence type="ECO:0000256" key="2">
    <source>
        <dbReference type="ARBA" id="ARBA00022448"/>
    </source>
</evidence>
<evidence type="ECO:0000256" key="4">
    <source>
        <dbReference type="ARBA" id="ARBA00022692"/>
    </source>
</evidence>
<keyword evidence="8 9" id="KW-0407">Ion channel</keyword>
<keyword evidence="11" id="KW-1185">Reference proteome</keyword>
<dbReference type="EMBL" id="BAABIP010000005">
    <property type="protein sequence ID" value="GAA4757046.1"/>
    <property type="molecule type" value="Genomic_DNA"/>
</dbReference>
<dbReference type="InterPro" id="IPR001185">
    <property type="entry name" value="MS_channel"/>
</dbReference>
<comment type="caution">
    <text evidence="10">The sequence shown here is derived from an EMBL/GenBank/DDBJ whole genome shotgun (WGS) entry which is preliminary data.</text>
</comment>
<sequence>MGFISEFKEFAMKGNLVDMAIAFVMGGAFGKVVTAFVEKMFAPVVGLLMGGIDLNDKKVVIVDAVAEIKDAAGAVTTPAVAEVAIQWGAFLTALIDFIIVAFVMFLIIKAINKLKKPEPVTQPAGPTQEELLTQIRDLLKK</sequence>
<keyword evidence="3 9" id="KW-1003">Cell membrane</keyword>
<dbReference type="Pfam" id="PF01741">
    <property type="entry name" value="MscL"/>
    <property type="match status" value="1"/>
</dbReference>
<evidence type="ECO:0000313" key="10">
    <source>
        <dbReference type="EMBL" id="GAA4757046.1"/>
    </source>
</evidence>
<evidence type="ECO:0000256" key="9">
    <source>
        <dbReference type="HAMAP-Rule" id="MF_00115"/>
    </source>
</evidence>
<name>A0ABP8ZI98_9FLAO</name>
<dbReference type="PRINTS" id="PR01264">
    <property type="entry name" value="MECHCHANNEL"/>
</dbReference>
<keyword evidence="2 9" id="KW-0813">Transport</keyword>
<dbReference type="HAMAP" id="MF_00115">
    <property type="entry name" value="MscL"/>
    <property type="match status" value="1"/>
</dbReference>
<keyword evidence="7 9" id="KW-0472">Membrane</keyword>
<dbReference type="SUPFAM" id="SSF81330">
    <property type="entry name" value="Gated mechanosensitive channel"/>
    <property type="match status" value="1"/>
</dbReference>
<dbReference type="InterPro" id="IPR037673">
    <property type="entry name" value="MSC/AndL"/>
</dbReference>
<dbReference type="Gene3D" id="1.10.1200.120">
    <property type="entry name" value="Large-conductance mechanosensitive channel, MscL, domain 1"/>
    <property type="match status" value="1"/>
</dbReference>
<gene>
    <name evidence="9 10" type="primary">mscL</name>
    <name evidence="10" type="ORF">GCM10023230_00820</name>
</gene>
<comment type="function">
    <text evidence="9">Channel that opens in response to stretch forces in the membrane lipid bilayer. May participate in the regulation of osmotic pressure changes within the cell.</text>
</comment>
<reference evidence="11" key="1">
    <citation type="journal article" date="2019" name="Int. J. Syst. Evol. Microbiol.">
        <title>The Global Catalogue of Microorganisms (GCM) 10K type strain sequencing project: providing services to taxonomists for standard genome sequencing and annotation.</title>
        <authorList>
            <consortium name="The Broad Institute Genomics Platform"/>
            <consortium name="The Broad Institute Genome Sequencing Center for Infectious Disease"/>
            <person name="Wu L."/>
            <person name="Ma J."/>
        </authorList>
    </citation>
    <scope>NUCLEOTIDE SEQUENCE [LARGE SCALE GENOMIC DNA]</scope>
    <source>
        <strain evidence="11">JCM 18198</strain>
    </source>
</reference>
<comment type="subunit">
    <text evidence="9">Homopentamer.</text>
</comment>
<dbReference type="NCBIfam" id="TIGR00220">
    <property type="entry name" value="mscL"/>
    <property type="match status" value="1"/>
</dbReference>
<feature type="transmembrane region" description="Helical" evidence="9">
    <location>
        <begin position="87"/>
        <end position="108"/>
    </location>
</feature>